<evidence type="ECO:0000313" key="3">
    <source>
        <dbReference type="Proteomes" id="UP001152622"/>
    </source>
</evidence>
<feature type="region of interest" description="Disordered" evidence="1">
    <location>
        <begin position="25"/>
        <end position="71"/>
    </location>
</feature>
<dbReference type="Proteomes" id="UP001152622">
    <property type="component" value="Chromosome 4"/>
</dbReference>
<keyword evidence="3" id="KW-1185">Reference proteome</keyword>
<name>A0A9Q1J1P2_SYNKA</name>
<accession>A0A9Q1J1P2</accession>
<organism evidence="2 3">
    <name type="scientific">Synaphobranchus kaupii</name>
    <name type="common">Kaup's arrowtooth eel</name>
    <dbReference type="NCBI Taxonomy" id="118154"/>
    <lineage>
        <taxon>Eukaryota</taxon>
        <taxon>Metazoa</taxon>
        <taxon>Chordata</taxon>
        <taxon>Craniata</taxon>
        <taxon>Vertebrata</taxon>
        <taxon>Euteleostomi</taxon>
        <taxon>Actinopterygii</taxon>
        <taxon>Neopterygii</taxon>
        <taxon>Teleostei</taxon>
        <taxon>Anguilliformes</taxon>
        <taxon>Synaphobranchidae</taxon>
        <taxon>Synaphobranchus</taxon>
    </lineage>
</organism>
<proteinExistence type="predicted"/>
<feature type="non-terminal residue" evidence="2">
    <location>
        <position position="1"/>
    </location>
</feature>
<evidence type="ECO:0000256" key="1">
    <source>
        <dbReference type="SAM" id="MobiDB-lite"/>
    </source>
</evidence>
<feature type="compositionally biased region" description="Basic and acidic residues" evidence="1">
    <location>
        <begin position="144"/>
        <end position="159"/>
    </location>
</feature>
<dbReference type="AlphaFoldDB" id="A0A9Q1J1P2"/>
<protein>
    <submittedName>
        <fullName evidence="2">Uncharacterized protein</fullName>
    </submittedName>
</protein>
<reference evidence="2" key="1">
    <citation type="journal article" date="2023" name="Science">
        <title>Genome structures resolve the early diversification of teleost fishes.</title>
        <authorList>
            <person name="Parey E."/>
            <person name="Louis A."/>
            <person name="Montfort J."/>
            <person name="Bouchez O."/>
            <person name="Roques C."/>
            <person name="Iampietro C."/>
            <person name="Lluch J."/>
            <person name="Castinel A."/>
            <person name="Donnadieu C."/>
            <person name="Desvignes T."/>
            <person name="Floi Bucao C."/>
            <person name="Jouanno E."/>
            <person name="Wen M."/>
            <person name="Mejri S."/>
            <person name="Dirks R."/>
            <person name="Jansen H."/>
            <person name="Henkel C."/>
            <person name="Chen W.J."/>
            <person name="Zahm M."/>
            <person name="Cabau C."/>
            <person name="Klopp C."/>
            <person name="Thompson A.W."/>
            <person name="Robinson-Rechavi M."/>
            <person name="Braasch I."/>
            <person name="Lecointre G."/>
            <person name="Bobe J."/>
            <person name="Postlethwait J.H."/>
            <person name="Berthelot C."/>
            <person name="Roest Crollius H."/>
            <person name="Guiguen Y."/>
        </authorList>
    </citation>
    <scope>NUCLEOTIDE SEQUENCE</scope>
    <source>
        <strain evidence="2">WJC10195</strain>
    </source>
</reference>
<dbReference type="EMBL" id="JAINUF010000004">
    <property type="protein sequence ID" value="KAJ8363529.1"/>
    <property type="molecule type" value="Genomic_DNA"/>
</dbReference>
<feature type="compositionally biased region" description="Basic and acidic residues" evidence="1">
    <location>
        <begin position="44"/>
        <end position="65"/>
    </location>
</feature>
<sequence>LAQQRPRFWRFLHLLLDCSQRGSLKGVPPAQGTGVRERRRRGERQREHERQRERERGGKRNRESVRSPPHHSCAMQRTAECFVVCTCLTSQGDSSHLCSPDESGGISLDSFCQVWPHHSICQSRCLDRLHRRNLKEECVGARRGESEECLKSMEGREEPGASQQKPRIQREVLP</sequence>
<evidence type="ECO:0000313" key="2">
    <source>
        <dbReference type="EMBL" id="KAJ8363529.1"/>
    </source>
</evidence>
<gene>
    <name evidence="2" type="ORF">SKAU_G00123600</name>
</gene>
<comment type="caution">
    <text evidence="2">The sequence shown here is derived from an EMBL/GenBank/DDBJ whole genome shotgun (WGS) entry which is preliminary data.</text>
</comment>
<feature type="region of interest" description="Disordered" evidence="1">
    <location>
        <begin position="144"/>
        <end position="174"/>
    </location>
</feature>